<dbReference type="OrthoDB" id="9957744at2"/>
<dbReference type="PaxDb" id="522772-Dacet_1281"/>
<sequence>MLNQKLVFVLEGENDALAINLNNFCTVNFDDAKREFVVDYGTTERTVNMNDDKAYFALKDQMLEAITGEK</sequence>
<dbReference type="AlphaFoldDB" id="D4H7Q4"/>
<dbReference type="InParanoid" id="D4H7Q4"/>
<accession>D4H7Q4</accession>
<dbReference type="EMBL" id="CP001968">
    <property type="protein sequence ID" value="ADD68053.1"/>
    <property type="molecule type" value="Genomic_DNA"/>
</dbReference>
<dbReference type="KEGG" id="dap:Dacet_1281"/>
<evidence type="ECO:0000313" key="1">
    <source>
        <dbReference type="EMBL" id="ADD68053.1"/>
    </source>
</evidence>
<dbReference type="RefSeq" id="WP_013010575.1">
    <property type="nucleotide sequence ID" value="NC_013943.1"/>
</dbReference>
<protein>
    <submittedName>
        <fullName evidence="1">Uncharacterized protein</fullName>
    </submittedName>
</protein>
<proteinExistence type="predicted"/>
<organism evidence="1 2">
    <name type="scientific">Denitrovibrio acetiphilus (strain DSM 12809 / NBRC 114555 / N2460)</name>
    <dbReference type="NCBI Taxonomy" id="522772"/>
    <lineage>
        <taxon>Bacteria</taxon>
        <taxon>Pseudomonadati</taxon>
        <taxon>Deferribacterota</taxon>
        <taxon>Deferribacteres</taxon>
        <taxon>Deferribacterales</taxon>
        <taxon>Geovibrionaceae</taxon>
        <taxon>Denitrovibrio</taxon>
    </lineage>
</organism>
<keyword evidence="2" id="KW-1185">Reference proteome</keyword>
<evidence type="ECO:0000313" key="2">
    <source>
        <dbReference type="Proteomes" id="UP000002012"/>
    </source>
</evidence>
<reference evidence="1 2" key="1">
    <citation type="journal article" date="2010" name="Stand. Genomic Sci.">
        <title>Complete genome sequence of Denitrovibrio acetiphilus type strain (N2460).</title>
        <authorList>
            <person name="Kiss H."/>
            <person name="Lang E."/>
            <person name="Lapidus A."/>
            <person name="Copeland A."/>
            <person name="Nolan M."/>
            <person name="Glavina Del Rio T."/>
            <person name="Chen F."/>
            <person name="Lucas S."/>
            <person name="Tice H."/>
            <person name="Cheng J.F."/>
            <person name="Han C."/>
            <person name="Goodwin L."/>
            <person name="Pitluck S."/>
            <person name="Liolios K."/>
            <person name="Pati A."/>
            <person name="Ivanova N."/>
            <person name="Mavromatis K."/>
            <person name="Chen A."/>
            <person name="Palaniappan K."/>
            <person name="Land M."/>
            <person name="Hauser L."/>
            <person name="Chang Y.J."/>
            <person name="Jeffries C.D."/>
            <person name="Detter J.C."/>
            <person name="Brettin T."/>
            <person name="Spring S."/>
            <person name="Rohde M."/>
            <person name="Goker M."/>
            <person name="Woyke T."/>
            <person name="Bristow J."/>
            <person name="Eisen J.A."/>
            <person name="Markowitz V."/>
            <person name="Hugenholtz P."/>
            <person name="Kyrpides N.C."/>
            <person name="Klenk H.P."/>
        </authorList>
    </citation>
    <scope>NUCLEOTIDE SEQUENCE [LARGE SCALE GENOMIC DNA]</scope>
    <source>
        <strain evidence="2">DSM 12809 / NBRC 114555 / N2460</strain>
    </source>
</reference>
<dbReference type="STRING" id="522772.Dacet_1281"/>
<gene>
    <name evidence="1" type="ordered locus">Dacet_1281</name>
</gene>
<dbReference type="Proteomes" id="UP000002012">
    <property type="component" value="Chromosome"/>
</dbReference>
<name>D4H7Q4_DENA2</name>
<dbReference type="HOGENOM" id="CLU_2751124_0_0_0"/>